<evidence type="ECO:0008006" key="3">
    <source>
        <dbReference type="Google" id="ProtNLM"/>
    </source>
</evidence>
<dbReference type="EMBL" id="BAAFSG010000001">
    <property type="protein sequence ID" value="GAB1254556.1"/>
    <property type="molecule type" value="Genomic_DNA"/>
</dbReference>
<comment type="caution">
    <text evidence="1">The sequence shown here is derived from an EMBL/GenBank/DDBJ whole genome shotgun (WGS) entry which is preliminary data.</text>
</comment>
<evidence type="ECO:0000313" key="1">
    <source>
        <dbReference type="EMBL" id="GAB1254556.1"/>
    </source>
</evidence>
<dbReference type="RefSeq" id="WP_407844812.1">
    <property type="nucleotide sequence ID" value="NZ_BAAFSG010000001.1"/>
</dbReference>
<name>A0ABQ0EAF7_9BACT</name>
<keyword evidence="2" id="KW-1185">Reference proteome</keyword>
<protein>
    <recommendedName>
        <fullName evidence="3">Phage protein</fullName>
    </recommendedName>
</protein>
<gene>
    <name evidence="1" type="ORF">Defa_20430</name>
</gene>
<proteinExistence type="predicted"/>
<accession>A0ABQ0EAF7</accession>
<sequence>MMAKSLNPKAGHSAEWWKQRIAYLDRKQCKNGKELQETISQLVEAHAGYTRAAIVAAVVREFGLLVQRTPVDTGRARAGWQIGTAPTEWVPSKAQWDEYKTDAQVKATLAKVLPPNTQLSQADVVYISNNVEYILALEAGWSAQAPRGFIGLFIQSLQQQLNALAAKL</sequence>
<organism evidence="1 2">
    <name type="scientific">Desulfovibrio falkowii</name>
    <dbReference type="NCBI Taxonomy" id="3136602"/>
    <lineage>
        <taxon>Bacteria</taxon>
        <taxon>Pseudomonadati</taxon>
        <taxon>Thermodesulfobacteriota</taxon>
        <taxon>Desulfovibrionia</taxon>
        <taxon>Desulfovibrionales</taxon>
        <taxon>Desulfovibrionaceae</taxon>
        <taxon>Desulfovibrio</taxon>
    </lineage>
</organism>
<dbReference type="Proteomes" id="UP001628192">
    <property type="component" value="Unassembled WGS sequence"/>
</dbReference>
<evidence type="ECO:0000313" key="2">
    <source>
        <dbReference type="Proteomes" id="UP001628192"/>
    </source>
</evidence>
<reference evidence="1 2" key="1">
    <citation type="journal article" date="2025" name="Int. J. Syst. Evol. Microbiol.">
        <title>Desulfovibrio falkowii sp. nov., Porphyromonas miyakawae sp. nov., Mediterraneibacter flintii sp. nov. and Owariibacterium komagatae gen. nov., sp. nov., isolated from human faeces.</title>
        <authorList>
            <person name="Hamaguchi T."/>
            <person name="Ohara M."/>
            <person name="Hisatomi A."/>
            <person name="Sekiguchi K."/>
            <person name="Takeda J.I."/>
            <person name="Ueyama J."/>
            <person name="Ito M."/>
            <person name="Nishiwaki H."/>
            <person name="Ogi T."/>
            <person name="Hirayama M."/>
            <person name="Ohkuma M."/>
            <person name="Sakamoto M."/>
            <person name="Ohno K."/>
        </authorList>
    </citation>
    <scope>NUCLEOTIDE SEQUENCE [LARGE SCALE GENOMIC DNA]</scope>
    <source>
        <strain evidence="1 2">13CB8C</strain>
    </source>
</reference>